<organism evidence="1 2">
    <name type="scientific">Brasilonema octagenarum UFV-OR1</name>
    <dbReference type="NCBI Taxonomy" id="417115"/>
    <lineage>
        <taxon>Bacteria</taxon>
        <taxon>Bacillati</taxon>
        <taxon>Cyanobacteriota</taxon>
        <taxon>Cyanophyceae</taxon>
        <taxon>Nostocales</taxon>
        <taxon>Scytonemataceae</taxon>
        <taxon>Brasilonema</taxon>
        <taxon>Octagenarum group</taxon>
    </lineage>
</organism>
<keyword evidence="2" id="KW-1185">Reference proteome</keyword>
<name>A0ABX1MCE9_9CYAN</name>
<evidence type="ECO:0008006" key="3">
    <source>
        <dbReference type="Google" id="ProtNLM"/>
    </source>
</evidence>
<protein>
    <recommendedName>
        <fullName evidence="3">Transposase</fullName>
    </recommendedName>
</protein>
<proteinExistence type="predicted"/>
<gene>
    <name evidence="1" type="ORF">DP115_27615</name>
</gene>
<dbReference type="Proteomes" id="UP000762253">
    <property type="component" value="Unassembled WGS sequence"/>
</dbReference>
<reference evidence="1 2" key="1">
    <citation type="submission" date="2018-06" db="EMBL/GenBank/DDBJ databases">
        <title>Comparative genomics of Brasilonema spp. strains.</title>
        <authorList>
            <person name="Alvarenga D.O."/>
            <person name="Fiore M.F."/>
            <person name="Varani A.M."/>
        </authorList>
    </citation>
    <scope>NUCLEOTIDE SEQUENCE [LARGE SCALE GENOMIC DNA]</scope>
    <source>
        <strain evidence="1 2">UFV-OR1</strain>
    </source>
</reference>
<dbReference type="EMBL" id="QMEC01000148">
    <property type="protein sequence ID" value="NMF66302.1"/>
    <property type="molecule type" value="Genomic_DNA"/>
</dbReference>
<comment type="caution">
    <text evidence="1">The sequence shown here is derived from an EMBL/GenBank/DDBJ whole genome shotgun (WGS) entry which is preliminary data.</text>
</comment>
<evidence type="ECO:0000313" key="1">
    <source>
        <dbReference type="EMBL" id="NMF66302.1"/>
    </source>
</evidence>
<accession>A0ABX1MCE9</accession>
<sequence length="111" mass="12870">MVKKLCIVVVIFKNDASNYNLLKNSERLKSGTGKNVVGWTQLYHTVSRRIVRFAEYKCADVVIEDLEGCRKTMKQSKKQRSDTARSRHSWSFYSRLDEVRLQASNVRIEVG</sequence>
<evidence type="ECO:0000313" key="2">
    <source>
        <dbReference type="Proteomes" id="UP000762253"/>
    </source>
</evidence>